<organism evidence="1 2">
    <name type="scientific">Bacillus thuringiensis serovar mexicanensis</name>
    <dbReference type="NCBI Taxonomy" id="180868"/>
    <lineage>
        <taxon>Bacteria</taxon>
        <taxon>Bacillati</taxon>
        <taxon>Bacillota</taxon>
        <taxon>Bacilli</taxon>
        <taxon>Bacillales</taxon>
        <taxon>Bacillaceae</taxon>
        <taxon>Bacillus</taxon>
        <taxon>Bacillus cereus group</taxon>
    </lineage>
</organism>
<gene>
    <name evidence="1" type="ORF">BK699_30490</name>
</gene>
<dbReference type="AlphaFoldDB" id="A0A242VZC9"/>
<protein>
    <submittedName>
        <fullName evidence="1">Fis family transcriptional regulator</fullName>
    </submittedName>
</protein>
<reference evidence="1 2" key="1">
    <citation type="submission" date="2016-10" db="EMBL/GenBank/DDBJ databases">
        <title>Comparative genomics of Bacillus thuringiensis reveals a path to pathogens against multiple invertebrate hosts.</title>
        <authorList>
            <person name="Zheng J."/>
            <person name="Gao Q."/>
            <person name="Liu H."/>
            <person name="Peng D."/>
            <person name="Ruan L."/>
            <person name="Sun M."/>
        </authorList>
    </citation>
    <scope>NUCLEOTIDE SEQUENCE [LARGE SCALE GENOMIC DNA]</scope>
    <source>
        <strain evidence="1">BGSC 4AC1</strain>
    </source>
</reference>
<dbReference type="Proteomes" id="UP000195152">
    <property type="component" value="Unassembled WGS sequence"/>
</dbReference>
<evidence type="ECO:0000313" key="2">
    <source>
        <dbReference type="Proteomes" id="UP000195152"/>
    </source>
</evidence>
<accession>A0A242VZC9</accession>
<proteinExistence type="predicted"/>
<evidence type="ECO:0000313" key="1">
    <source>
        <dbReference type="EMBL" id="OTW44521.1"/>
    </source>
</evidence>
<sequence>MEGFFNSLNNPGKVQFIFGIEKWEFCIKSQKCIPQLLDFKQGKTYIAKLSLILVEGELCGTILTMSP</sequence>
<name>A0A242VZC9_BACTU</name>
<dbReference type="EMBL" id="NFCF01000111">
    <property type="protein sequence ID" value="OTW44521.1"/>
    <property type="molecule type" value="Genomic_DNA"/>
</dbReference>
<comment type="caution">
    <text evidence="1">The sequence shown here is derived from an EMBL/GenBank/DDBJ whole genome shotgun (WGS) entry which is preliminary data.</text>
</comment>